<dbReference type="OrthoDB" id="6378466at2759"/>
<evidence type="ECO:0000313" key="3">
    <source>
        <dbReference type="Proteomes" id="UP000694843"/>
    </source>
</evidence>
<feature type="signal peptide" evidence="2">
    <location>
        <begin position="1"/>
        <end position="18"/>
    </location>
</feature>
<dbReference type="RefSeq" id="XP_018015313.1">
    <property type="nucleotide sequence ID" value="XM_018159824.2"/>
</dbReference>
<dbReference type="KEGG" id="hazt:108672191"/>
<accession>A0A8B7NNP1</accession>
<reference evidence="4" key="1">
    <citation type="submission" date="2025-08" db="UniProtKB">
        <authorList>
            <consortium name="RefSeq"/>
        </authorList>
    </citation>
    <scope>IDENTIFICATION</scope>
    <source>
        <tissue evidence="4">Whole organism</tissue>
    </source>
</reference>
<protein>
    <submittedName>
        <fullName evidence="4">Uncharacterized protein LOC108672191</fullName>
    </submittedName>
</protein>
<evidence type="ECO:0000313" key="4">
    <source>
        <dbReference type="RefSeq" id="XP_018015313.1"/>
    </source>
</evidence>
<dbReference type="GeneID" id="108672191"/>
<feature type="non-terminal residue" evidence="4">
    <location>
        <position position="285"/>
    </location>
</feature>
<feature type="compositionally biased region" description="Polar residues" evidence="1">
    <location>
        <begin position="242"/>
        <end position="253"/>
    </location>
</feature>
<keyword evidence="2" id="KW-0732">Signal</keyword>
<feature type="chain" id="PRO_5034826588" evidence="2">
    <location>
        <begin position="19"/>
        <end position="285"/>
    </location>
</feature>
<evidence type="ECO:0000256" key="1">
    <source>
        <dbReference type="SAM" id="MobiDB-lite"/>
    </source>
</evidence>
<name>A0A8B7NNP1_HYAAZ</name>
<feature type="region of interest" description="Disordered" evidence="1">
    <location>
        <begin position="119"/>
        <end position="253"/>
    </location>
</feature>
<feature type="compositionally biased region" description="Polar residues" evidence="1">
    <location>
        <begin position="203"/>
        <end position="213"/>
    </location>
</feature>
<feature type="compositionally biased region" description="Polar residues" evidence="1">
    <location>
        <begin position="166"/>
        <end position="194"/>
    </location>
</feature>
<dbReference type="AlphaFoldDB" id="A0A8B7NNP1"/>
<dbReference type="Proteomes" id="UP000694843">
    <property type="component" value="Unplaced"/>
</dbReference>
<dbReference type="PROSITE" id="PS51257">
    <property type="entry name" value="PROKAR_LIPOPROTEIN"/>
    <property type="match status" value="1"/>
</dbReference>
<feature type="compositionally biased region" description="Polar residues" evidence="1">
    <location>
        <begin position="131"/>
        <end position="154"/>
    </location>
</feature>
<sequence length="285" mass="31416">MRVLLMIIGCTLFPLTYARDTQPGYAAWASCETTVCQRVQDEAEGMARVKLLRSYVYETVRLLDSLMESMDNELIQIAEEMKTFVGSRCQSAHGILASVIEKRPRSDAEGLSAGIMEESTAQFDAKEETDVSNGIESAGQSAWSVPDSWSWTTSQEHDEDEDVPVLQSSTSNKEGYEQQTSDWQVSENELTSRISSDRLDQQLGGSVQQANTGDGTGSVWQPMRGPSTNKGRQGHERKEDLSTSASQNQVSTSQFQRYGNNCRGLPGSPFAVPGIDSWCDVNCSR</sequence>
<gene>
    <name evidence="4" type="primary">LOC108672191</name>
</gene>
<evidence type="ECO:0000256" key="2">
    <source>
        <dbReference type="SAM" id="SignalP"/>
    </source>
</evidence>
<organism evidence="3 4">
    <name type="scientific">Hyalella azteca</name>
    <name type="common">Amphipod</name>
    <dbReference type="NCBI Taxonomy" id="294128"/>
    <lineage>
        <taxon>Eukaryota</taxon>
        <taxon>Metazoa</taxon>
        <taxon>Ecdysozoa</taxon>
        <taxon>Arthropoda</taxon>
        <taxon>Crustacea</taxon>
        <taxon>Multicrustacea</taxon>
        <taxon>Malacostraca</taxon>
        <taxon>Eumalacostraca</taxon>
        <taxon>Peracarida</taxon>
        <taxon>Amphipoda</taxon>
        <taxon>Senticaudata</taxon>
        <taxon>Talitrida</taxon>
        <taxon>Talitroidea</taxon>
        <taxon>Hyalellidae</taxon>
        <taxon>Hyalella</taxon>
    </lineage>
</organism>
<keyword evidence="3" id="KW-1185">Reference proteome</keyword>
<proteinExistence type="predicted"/>